<evidence type="ECO:0000259" key="1">
    <source>
        <dbReference type="Pfam" id="PF00534"/>
    </source>
</evidence>
<dbReference type="Pfam" id="PF00534">
    <property type="entry name" value="Glycos_transf_1"/>
    <property type="match status" value="1"/>
</dbReference>
<evidence type="ECO:0000259" key="2">
    <source>
        <dbReference type="Pfam" id="PF13439"/>
    </source>
</evidence>
<dbReference type="InterPro" id="IPR001296">
    <property type="entry name" value="Glyco_trans_1"/>
</dbReference>
<reference evidence="3" key="1">
    <citation type="journal article" date="2015" name="Nature">
        <title>Complex archaea that bridge the gap between prokaryotes and eukaryotes.</title>
        <authorList>
            <person name="Spang A."/>
            <person name="Saw J.H."/>
            <person name="Jorgensen S.L."/>
            <person name="Zaremba-Niedzwiedzka K."/>
            <person name="Martijn J."/>
            <person name="Lind A.E."/>
            <person name="van Eijk R."/>
            <person name="Schleper C."/>
            <person name="Guy L."/>
            <person name="Ettema T.J."/>
        </authorList>
    </citation>
    <scope>NUCLEOTIDE SEQUENCE</scope>
</reference>
<dbReference type="AlphaFoldDB" id="A0A0F9S7A4"/>
<evidence type="ECO:0000313" key="3">
    <source>
        <dbReference type="EMBL" id="KKN64765.1"/>
    </source>
</evidence>
<evidence type="ECO:0008006" key="4">
    <source>
        <dbReference type="Google" id="ProtNLM"/>
    </source>
</evidence>
<dbReference type="CDD" id="cd03814">
    <property type="entry name" value="GT4-like"/>
    <property type="match status" value="1"/>
</dbReference>
<organism evidence="3">
    <name type="scientific">marine sediment metagenome</name>
    <dbReference type="NCBI Taxonomy" id="412755"/>
    <lineage>
        <taxon>unclassified sequences</taxon>
        <taxon>metagenomes</taxon>
        <taxon>ecological metagenomes</taxon>
    </lineage>
</organism>
<dbReference type="GO" id="GO:0016757">
    <property type="term" value="F:glycosyltransferase activity"/>
    <property type="evidence" value="ECO:0007669"/>
    <property type="project" value="InterPro"/>
</dbReference>
<dbReference type="PANTHER" id="PTHR45947:SF3">
    <property type="entry name" value="SULFOQUINOVOSYL TRANSFERASE SQD2"/>
    <property type="match status" value="1"/>
</dbReference>
<proteinExistence type="predicted"/>
<dbReference type="InterPro" id="IPR050194">
    <property type="entry name" value="Glycosyltransferase_grp1"/>
</dbReference>
<feature type="domain" description="Glycosyltransferase subfamily 4-like N-terminal" evidence="2">
    <location>
        <begin position="30"/>
        <end position="199"/>
    </location>
</feature>
<name>A0A0F9S7A4_9ZZZZ</name>
<protein>
    <recommendedName>
        <fullName evidence="4">Glycosyltransferase subfamily 4-like N-terminal domain-containing protein</fullName>
    </recommendedName>
</protein>
<dbReference type="InterPro" id="IPR028098">
    <property type="entry name" value="Glyco_trans_4-like_N"/>
</dbReference>
<dbReference type="EMBL" id="LAZR01000544">
    <property type="protein sequence ID" value="KKN64765.1"/>
    <property type="molecule type" value="Genomic_DNA"/>
</dbReference>
<dbReference type="Gene3D" id="3.40.50.2000">
    <property type="entry name" value="Glycogen Phosphorylase B"/>
    <property type="match status" value="2"/>
</dbReference>
<dbReference type="PANTHER" id="PTHR45947">
    <property type="entry name" value="SULFOQUINOVOSYL TRANSFERASE SQD2"/>
    <property type="match status" value="1"/>
</dbReference>
<comment type="caution">
    <text evidence="3">The sequence shown here is derived from an EMBL/GenBank/DDBJ whole genome shotgun (WGS) entry which is preliminary data.</text>
</comment>
<feature type="domain" description="Glycosyl transferase family 1" evidence="1">
    <location>
        <begin position="208"/>
        <end position="373"/>
    </location>
</feature>
<sequence length="408" mass="45646">MTRHHTRVMNIAQPPSQCFALVTETYPPQINGVSNTLGKLCQGLLGRNHQIQLIRPALPGEKPGSKQSGNLLERCVRGLPIPGYPGLQWGLPAQRKLKRLWNRQRPDAVYLATEGPLGWSALRLARRMKIPVISGFHTNFQQYSNHFHLGLLHEPAMRYLRWFHNQTLLTLVASTTQQRELNRMGVQNLMLLGRGVDCDHFHPTHRSETLRKQWGASNQDTVLLHVGRLSPEKNPELLAESWAKLKSAHNNANSKLRMVVVGDGPSASELRKRMPEAIFTGALTGSALASAYASADIFVFPSLTETFGNVVTEAMASGLAVCAFDTAAAHQHIQDRYSGSLAPLSHDQLFIDNLRWLIEDTEGRRSIRLHARHRACQLDWQAIVLRFERSLLQAALHKSVPVQAIPSK</sequence>
<gene>
    <name evidence="3" type="ORF">LCGC14_0488150</name>
</gene>
<dbReference type="Pfam" id="PF13439">
    <property type="entry name" value="Glyco_transf_4"/>
    <property type="match status" value="1"/>
</dbReference>
<accession>A0A0F9S7A4</accession>
<dbReference type="SUPFAM" id="SSF53756">
    <property type="entry name" value="UDP-Glycosyltransferase/glycogen phosphorylase"/>
    <property type="match status" value="1"/>
</dbReference>